<comment type="caution">
    <text evidence="2">The sequence shown here is derived from an EMBL/GenBank/DDBJ whole genome shotgun (WGS) entry which is preliminary data.</text>
</comment>
<dbReference type="Proteomes" id="UP001515480">
    <property type="component" value="Unassembled WGS sequence"/>
</dbReference>
<sequence length="217" mass="22335">MTKWEGVRHTGHERATSGLLAYVSRHCRMHAKQKAWEHPSSKPKQLLRWTTGSRQIAQHSPREARSSSSVGVIQVAASSAGSPRTAALNPLCWLNTKGLRGACAEAGAAAAAEGEEEARALRAAEAGARAVALALGASAAERDVAEAASVVAGERALAGESVVLGEGGLAGGTGVAEEGRARKERGVSEEEDAGEERGVAEEGGAAGWRRAEASRAP</sequence>
<feature type="region of interest" description="Disordered" evidence="1">
    <location>
        <begin position="166"/>
        <end position="217"/>
    </location>
</feature>
<feature type="compositionally biased region" description="Basic and acidic residues" evidence="1">
    <location>
        <begin position="177"/>
        <end position="188"/>
    </location>
</feature>
<gene>
    <name evidence="2" type="ORF">AB1Y20_020473</name>
</gene>
<evidence type="ECO:0000313" key="2">
    <source>
        <dbReference type="EMBL" id="KAL1525620.1"/>
    </source>
</evidence>
<dbReference type="AlphaFoldDB" id="A0AB34JVB7"/>
<accession>A0AB34JVB7</accession>
<evidence type="ECO:0000256" key="1">
    <source>
        <dbReference type="SAM" id="MobiDB-lite"/>
    </source>
</evidence>
<proteinExistence type="predicted"/>
<dbReference type="EMBL" id="JBGBPQ010000004">
    <property type="protein sequence ID" value="KAL1525620.1"/>
    <property type="molecule type" value="Genomic_DNA"/>
</dbReference>
<protein>
    <submittedName>
        <fullName evidence="2">Uncharacterized protein</fullName>
    </submittedName>
</protein>
<reference evidence="2 3" key="1">
    <citation type="journal article" date="2024" name="Science">
        <title>Giant polyketide synthase enzymes in the biosynthesis of giant marine polyether toxins.</title>
        <authorList>
            <person name="Fallon T.R."/>
            <person name="Shende V.V."/>
            <person name="Wierzbicki I.H."/>
            <person name="Pendleton A.L."/>
            <person name="Watervoot N.F."/>
            <person name="Auber R.P."/>
            <person name="Gonzalez D.J."/>
            <person name="Wisecaver J.H."/>
            <person name="Moore B.S."/>
        </authorList>
    </citation>
    <scope>NUCLEOTIDE SEQUENCE [LARGE SCALE GENOMIC DNA]</scope>
    <source>
        <strain evidence="2 3">12B1</strain>
    </source>
</reference>
<name>A0AB34JVB7_PRYPA</name>
<keyword evidence="3" id="KW-1185">Reference proteome</keyword>
<organism evidence="2 3">
    <name type="scientific">Prymnesium parvum</name>
    <name type="common">Toxic golden alga</name>
    <dbReference type="NCBI Taxonomy" id="97485"/>
    <lineage>
        <taxon>Eukaryota</taxon>
        <taxon>Haptista</taxon>
        <taxon>Haptophyta</taxon>
        <taxon>Prymnesiophyceae</taxon>
        <taxon>Prymnesiales</taxon>
        <taxon>Prymnesiaceae</taxon>
        <taxon>Prymnesium</taxon>
    </lineage>
</organism>
<evidence type="ECO:0000313" key="3">
    <source>
        <dbReference type="Proteomes" id="UP001515480"/>
    </source>
</evidence>